<dbReference type="EMBL" id="CP071462">
    <property type="protein sequence ID" value="QSW98429.1"/>
    <property type="molecule type" value="Genomic_DNA"/>
</dbReference>
<proteinExistence type="predicted"/>
<dbReference type="PANTHER" id="PTHR41252:SF1">
    <property type="entry name" value="BLR2505 PROTEIN"/>
    <property type="match status" value="1"/>
</dbReference>
<dbReference type="PANTHER" id="PTHR41252">
    <property type="entry name" value="BLR2505 PROTEIN"/>
    <property type="match status" value="1"/>
</dbReference>
<dbReference type="Pfam" id="PF12680">
    <property type="entry name" value="SnoaL_2"/>
    <property type="match status" value="1"/>
</dbReference>
<gene>
    <name evidence="2" type="ORF">J0X25_13615</name>
</gene>
<dbReference type="GeneID" id="63188362"/>
<dbReference type="SUPFAM" id="SSF54427">
    <property type="entry name" value="NTF2-like"/>
    <property type="match status" value="1"/>
</dbReference>
<accession>A0A8A2V8V6</accession>
<dbReference type="InterPro" id="IPR037401">
    <property type="entry name" value="SnoaL-like"/>
</dbReference>
<evidence type="ECO:0000313" key="2">
    <source>
        <dbReference type="EMBL" id="QSW98429.1"/>
    </source>
</evidence>
<evidence type="ECO:0000313" key="3">
    <source>
        <dbReference type="Proteomes" id="UP000663203"/>
    </source>
</evidence>
<keyword evidence="3" id="KW-1185">Reference proteome</keyword>
<reference evidence="2 3" key="1">
    <citation type="submission" date="2021-03" db="EMBL/GenBank/DDBJ databases">
        <title>Haloterrigena longa sp. nov. and Haloterrigena limicola sp. nov., extremely halophilic archaea isolated from a salt lake.</title>
        <authorList>
            <person name="Henglin C."/>
        </authorList>
    </citation>
    <scope>NUCLEOTIDE SEQUENCE [LARGE SCALE GENOMIC DNA]</scope>
    <source>
        <strain evidence="2 3">KZCA68</strain>
    </source>
</reference>
<dbReference type="KEGG" id="hakz:J0X25_13615"/>
<dbReference type="RefSeq" id="WP_207288038.1">
    <property type="nucleotide sequence ID" value="NZ_CP071462.1"/>
</dbReference>
<dbReference type="Proteomes" id="UP000663203">
    <property type="component" value="Chromosome"/>
</dbReference>
<dbReference type="InterPro" id="IPR032710">
    <property type="entry name" value="NTF2-like_dom_sf"/>
</dbReference>
<dbReference type="AlphaFoldDB" id="A0A8A2V8V6"/>
<dbReference type="Gene3D" id="3.10.450.50">
    <property type="match status" value="1"/>
</dbReference>
<feature type="domain" description="SnoaL-like" evidence="1">
    <location>
        <begin position="18"/>
        <end position="122"/>
    </location>
</feature>
<sequence>MELHTSRSTASTGGREVVTEFYAAFNHLATDRAGRDEVAATLSDDVRWTVVTDGDGSERNYTGVEGVVEYVTMISGPADHVQAVPERFSEADETVVVEGAYVGTTDGREFDVPFVHIHELDGETVQACRVYTDTALERSSFER</sequence>
<protein>
    <submittedName>
        <fullName evidence="2">Nuclear transport factor 2 family protein</fullName>
    </submittedName>
</protein>
<organism evidence="2 3">
    <name type="scientific">Haloterrigena alkaliphila</name>
    <dbReference type="NCBI Taxonomy" id="2816475"/>
    <lineage>
        <taxon>Archaea</taxon>
        <taxon>Methanobacteriati</taxon>
        <taxon>Methanobacteriota</taxon>
        <taxon>Stenosarchaea group</taxon>
        <taxon>Halobacteria</taxon>
        <taxon>Halobacteriales</taxon>
        <taxon>Natrialbaceae</taxon>
        <taxon>Haloterrigena</taxon>
    </lineage>
</organism>
<name>A0A8A2V8V6_9EURY</name>
<evidence type="ECO:0000259" key="1">
    <source>
        <dbReference type="Pfam" id="PF12680"/>
    </source>
</evidence>